<dbReference type="InterPro" id="IPR036249">
    <property type="entry name" value="Thioredoxin-like_sf"/>
</dbReference>
<dbReference type="GO" id="GO:0016209">
    <property type="term" value="F:antioxidant activity"/>
    <property type="evidence" value="ECO:0007669"/>
    <property type="project" value="InterPro"/>
</dbReference>
<evidence type="ECO:0000259" key="2">
    <source>
        <dbReference type="Pfam" id="PF00578"/>
    </source>
</evidence>
<organism evidence="3 4">
    <name type="scientific">Candidatus Aeolococcus gillhamiae</name>
    <dbReference type="NCBI Taxonomy" id="3127015"/>
    <lineage>
        <taxon>Bacteria</taxon>
        <taxon>Bacillati</taxon>
        <taxon>Candidatus Dormiibacterota</taxon>
        <taxon>Candidatus Dormibacteria</taxon>
        <taxon>Candidatus Aeolococcales</taxon>
        <taxon>Candidatus Aeolococcaceae</taxon>
        <taxon>Candidatus Aeolococcus</taxon>
    </lineage>
</organism>
<dbReference type="EMBL" id="JAEKNS010000108">
    <property type="protein sequence ID" value="MBJ7595252.1"/>
    <property type="molecule type" value="Genomic_DNA"/>
</dbReference>
<proteinExistence type="predicted"/>
<sequence>MTNIISELSSARPVAPGSEAPTLECELLDGSHFRLADRCPEDFTMIVFYRGNHCPVCRVQLRDLDRRLDDFAPRAWTSSRSAAMTGSAPSGAIRSGPSTV</sequence>
<name>A0A934NAG0_9BACT</name>
<evidence type="ECO:0000313" key="3">
    <source>
        <dbReference type="EMBL" id="MBJ7595252.1"/>
    </source>
</evidence>
<dbReference type="AlphaFoldDB" id="A0A934NAG0"/>
<evidence type="ECO:0000256" key="1">
    <source>
        <dbReference type="SAM" id="MobiDB-lite"/>
    </source>
</evidence>
<protein>
    <submittedName>
        <fullName evidence="3">Redoxin domain-containing protein</fullName>
    </submittedName>
</protein>
<dbReference type="Gene3D" id="3.40.30.10">
    <property type="entry name" value="Glutaredoxin"/>
    <property type="match status" value="1"/>
</dbReference>
<dbReference type="Pfam" id="PF00578">
    <property type="entry name" value="AhpC-TSA"/>
    <property type="match status" value="1"/>
</dbReference>
<dbReference type="SUPFAM" id="SSF52833">
    <property type="entry name" value="Thioredoxin-like"/>
    <property type="match status" value="1"/>
</dbReference>
<gene>
    <name evidence="3" type="ORF">JF886_10405</name>
</gene>
<dbReference type="GO" id="GO:0016491">
    <property type="term" value="F:oxidoreductase activity"/>
    <property type="evidence" value="ECO:0007669"/>
    <property type="project" value="InterPro"/>
</dbReference>
<dbReference type="Proteomes" id="UP000606991">
    <property type="component" value="Unassembled WGS sequence"/>
</dbReference>
<comment type="caution">
    <text evidence="3">The sequence shown here is derived from an EMBL/GenBank/DDBJ whole genome shotgun (WGS) entry which is preliminary data.</text>
</comment>
<dbReference type="InterPro" id="IPR000866">
    <property type="entry name" value="AhpC/TSA"/>
</dbReference>
<feature type="domain" description="Alkyl hydroperoxide reductase subunit C/ Thiol specific antioxidant" evidence="2">
    <location>
        <begin position="16"/>
        <end position="74"/>
    </location>
</feature>
<evidence type="ECO:0000313" key="4">
    <source>
        <dbReference type="Proteomes" id="UP000606991"/>
    </source>
</evidence>
<feature type="compositionally biased region" description="Polar residues" evidence="1">
    <location>
        <begin position="78"/>
        <end position="88"/>
    </location>
</feature>
<accession>A0A934NAG0</accession>
<feature type="region of interest" description="Disordered" evidence="1">
    <location>
        <begin position="78"/>
        <end position="100"/>
    </location>
</feature>
<reference evidence="3 4" key="1">
    <citation type="submission" date="2020-10" db="EMBL/GenBank/DDBJ databases">
        <title>Ca. Dormibacterota MAGs.</title>
        <authorList>
            <person name="Montgomery K."/>
        </authorList>
    </citation>
    <scope>NUCLEOTIDE SEQUENCE [LARGE SCALE GENOMIC DNA]</scope>
    <source>
        <strain evidence="3">SC8812_S17_18</strain>
    </source>
</reference>